<evidence type="ECO:0008006" key="4">
    <source>
        <dbReference type="Google" id="ProtNLM"/>
    </source>
</evidence>
<sequence length="446" mass="50422">MKKISWLFFIWMICVVTTACSKSQKNGDDTTPPTVNPPVNEDVVYDETGCLYKSYKNLVMAGYQGWFAAAGDASERGWYHYQNGNCGGFLPGCSAVDFWPDMSEYTKKYKSPFQFPGGTDAYLYSPYDEESVDLHFKWMKDYGIDGVFMQRFVGEIKSSNAKGKRHFNKVLENALKAAEKYQRAICVMYDLSGCTSEDVAYLEEDWNELQTLFSLFDNKKHPTYVRHKGKPLLSIWGVGFNDNRKYTIANVDQLVTKLKGKGNKVSIMLGVPYYWRSLKNDTENSAQLHALIKRTDIIMPWAVGRYDNNSYSNVAGGELAADIQWCNTNKVDYVPLVFPGFSWGNLKNDVAAYNSIPRLKGDFLWKQVAGARLSGAQSLYVAMFDEIDEGTAIYKCAREGELPLHADKKFVGIESDLASDYYLWLTGQAGRWFHGEAGFGATKPVR</sequence>
<evidence type="ECO:0000313" key="2">
    <source>
        <dbReference type="EMBL" id="SEW36754.1"/>
    </source>
</evidence>
<dbReference type="CDD" id="cd11576">
    <property type="entry name" value="GH99_GH71_like_2"/>
    <property type="match status" value="1"/>
</dbReference>
<accession>A0A1I0R7V8</accession>
<dbReference type="STRING" id="29529.SAMN04488122_2424"/>
<keyword evidence="1" id="KW-0732">Signal</keyword>
<evidence type="ECO:0000256" key="1">
    <source>
        <dbReference type="SAM" id="SignalP"/>
    </source>
</evidence>
<gene>
    <name evidence="2" type="ORF">SAMN04488122_2424</name>
</gene>
<reference evidence="3" key="1">
    <citation type="submission" date="2016-10" db="EMBL/GenBank/DDBJ databases">
        <authorList>
            <person name="Varghese N."/>
            <person name="Submissions S."/>
        </authorList>
    </citation>
    <scope>NUCLEOTIDE SEQUENCE [LARGE SCALE GENOMIC DNA]</scope>
    <source>
        <strain evidence="3">DSM 3695</strain>
    </source>
</reference>
<evidence type="ECO:0000313" key="3">
    <source>
        <dbReference type="Proteomes" id="UP000199310"/>
    </source>
</evidence>
<dbReference type="Proteomes" id="UP000199310">
    <property type="component" value="Unassembled WGS sequence"/>
</dbReference>
<proteinExistence type="predicted"/>
<feature type="chain" id="PRO_5011692509" description="Xylosidase" evidence="1">
    <location>
        <begin position="20"/>
        <end position="446"/>
    </location>
</feature>
<protein>
    <recommendedName>
        <fullName evidence="4">Xylosidase</fullName>
    </recommendedName>
</protein>
<keyword evidence="3" id="KW-1185">Reference proteome</keyword>
<feature type="signal peptide" evidence="1">
    <location>
        <begin position="1"/>
        <end position="19"/>
    </location>
</feature>
<dbReference type="EMBL" id="FOJG01000001">
    <property type="protein sequence ID" value="SEW36754.1"/>
    <property type="molecule type" value="Genomic_DNA"/>
</dbReference>
<dbReference type="PROSITE" id="PS51257">
    <property type="entry name" value="PROKAR_LIPOPROTEIN"/>
    <property type="match status" value="1"/>
</dbReference>
<organism evidence="2 3">
    <name type="scientific">Chitinophaga arvensicola</name>
    <dbReference type="NCBI Taxonomy" id="29529"/>
    <lineage>
        <taxon>Bacteria</taxon>
        <taxon>Pseudomonadati</taxon>
        <taxon>Bacteroidota</taxon>
        <taxon>Chitinophagia</taxon>
        <taxon>Chitinophagales</taxon>
        <taxon>Chitinophagaceae</taxon>
        <taxon>Chitinophaga</taxon>
    </lineage>
</organism>
<dbReference type="AlphaFoldDB" id="A0A1I0R7V8"/>
<dbReference type="OrthoDB" id="9783748at2"/>
<dbReference type="RefSeq" id="WP_089894977.1">
    <property type="nucleotide sequence ID" value="NZ_FOJG01000001.1"/>
</dbReference>
<dbReference type="Gene3D" id="3.20.20.80">
    <property type="entry name" value="Glycosidases"/>
    <property type="match status" value="1"/>
</dbReference>
<name>A0A1I0R7V8_9BACT</name>